<protein>
    <submittedName>
        <fullName evidence="1">Uncharacterized protein</fullName>
    </submittedName>
</protein>
<feature type="non-terminal residue" evidence="1">
    <location>
        <position position="1"/>
    </location>
</feature>
<dbReference type="AlphaFoldDB" id="A0ABD2PQ97"/>
<accession>A0ABD2PQ97</accession>
<evidence type="ECO:0000313" key="1">
    <source>
        <dbReference type="EMBL" id="KAL3309659.1"/>
    </source>
</evidence>
<keyword evidence="2" id="KW-1185">Reference proteome</keyword>
<sequence length="174" mass="20721">LRSLIKNSMNYYDMKLVSFALKKDFKLLADNSRAKALTMELKILREKSNDLEQSEKSNDLNTLFYRHFMNGEITRNQKSLLVLMSICESWLKMNPQENKIKQIHSAIWEFSNSLAENKLTFALNLLPKNFQNDPNIRYIDFNLFKVTLEQLIEAVCKHKKDELFRAHHRIHHRH</sequence>
<name>A0ABD2PQ97_9PLAT</name>
<gene>
    <name evidence="1" type="ORF">Ciccas_011791</name>
</gene>
<evidence type="ECO:0000313" key="2">
    <source>
        <dbReference type="Proteomes" id="UP001626550"/>
    </source>
</evidence>
<proteinExistence type="predicted"/>
<reference evidence="1 2" key="1">
    <citation type="submission" date="2024-11" db="EMBL/GenBank/DDBJ databases">
        <title>Adaptive evolution of stress response genes in parasites aligns with host niche diversity.</title>
        <authorList>
            <person name="Hahn C."/>
            <person name="Resl P."/>
        </authorList>
    </citation>
    <scope>NUCLEOTIDE SEQUENCE [LARGE SCALE GENOMIC DNA]</scope>
    <source>
        <strain evidence="1">EGGRZ-B1_66</strain>
        <tissue evidence="1">Body</tissue>
    </source>
</reference>
<dbReference type="Proteomes" id="UP001626550">
    <property type="component" value="Unassembled WGS sequence"/>
</dbReference>
<organism evidence="1 2">
    <name type="scientific">Cichlidogyrus casuarinus</name>
    <dbReference type="NCBI Taxonomy" id="1844966"/>
    <lineage>
        <taxon>Eukaryota</taxon>
        <taxon>Metazoa</taxon>
        <taxon>Spiralia</taxon>
        <taxon>Lophotrochozoa</taxon>
        <taxon>Platyhelminthes</taxon>
        <taxon>Monogenea</taxon>
        <taxon>Monopisthocotylea</taxon>
        <taxon>Dactylogyridea</taxon>
        <taxon>Ancyrocephalidae</taxon>
        <taxon>Cichlidogyrus</taxon>
    </lineage>
</organism>
<dbReference type="EMBL" id="JBJKFK010003671">
    <property type="protein sequence ID" value="KAL3309659.1"/>
    <property type="molecule type" value="Genomic_DNA"/>
</dbReference>
<comment type="caution">
    <text evidence="1">The sequence shown here is derived from an EMBL/GenBank/DDBJ whole genome shotgun (WGS) entry which is preliminary data.</text>
</comment>